<dbReference type="InterPro" id="IPR004919">
    <property type="entry name" value="GmrSD_N"/>
</dbReference>
<proteinExistence type="predicted"/>
<dbReference type="EMBL" id="CAKMMG010000012">
    <property type="protein sequence ID" value="CAH1222922.1"/>
    <property type="molecule type" value="Genomic_DNA"/>
</dbReference>
<feature type="domain" description="GmrSD restriction endonucleases N-terminal" evidence="1">
    <location>
        <begin position="24"/>
        <end position="156"/>
    </location>
</feature>
<dbReference type="Proteomes" id="UP000838324">
    <property type="component" value="Unassembled WGS sequence"/>
</dbReference>
<evidence type="ECO:0000259" key="1">
    <source>
        <dbReference type="Pfam" id="PF03235"/>
    </source>
</evidence>
<dbReference type="Pfam" id="PF03235">
    <property type="entry name" value="GmrSD_N"/>
    <property type="match status" value="1"/>
</dbReference>
<evidence type="ECO:0000313" key="2">
    <source>
        <dbReference type="EMBL" id="CAH1222922.1"/>
    </source>
</evidence>
<protein>
    <recommendedName>
        <fullName evidence="1">GmrSD restriction endonucleases N-terminal domain-containing protein</fullName>
    </recommendedName>
</protein>
<comment type="caution">
    <text evidence="2">The sequence shown here is derived from an EMBL/GenBank/DDBJ whole genome shotgun (WGS) entry which is preliminary data.</text>
</comment>
<accession>A0ABM9CTF3</accession>
<dbReference type="RefSeq" id="WP_236337124.1">
    <property type="nucleotide sequence ID" value="NZ_CAKMMG010000012.1"/>
</dbReference>
<gene>
    <name evidence="2" type="ORF">PAECIP111892_05237</name>
</gene>
<dbReference type="PANTHER" id="PTHR39639">
    <property type="entry name" value="CHROMOSOME 16, WHOLE GENOME SHOTGUN SEQUENCE"/>
    <property type="match status" value="1"/>
</dbReference>
<reference evidence="2" key="1">
    <citation type="submission" date="2022-01" db="EMBL/GenBank/DDBJ databases">
        <authorList>
            <person name="Criscuolo A."/>
        </authorList>
    </citation>
    <scope>NUCLEOTIDE SEQUENCE</scope>
    <source>
        <strain evidence="2">CIP111892</strain>
    </source>
</reference>
<name>A0ABM9CTF3_9BACL</name>
<dbReference type="PANTHER" id="PTHR39639:SF1">
    <property type="entry name" value="DUF262 DOMAIN-CONTAINING PROTEIN"/>
    <property type="match status" value="1"/>
</dbReference>
<evidence type="ECO:0000313" key="3">
    <source>
        <dbReference type="Proteomes" id="UP000838324"/>
    </source>
</evidence>
<sequence length="435" mass="50849">MNWNSSSHPISDIRDWNTLRRLEIRPDFQRGEVWTNAAKIMLMDSILHNIPMPKVFFQSVVRELDTYRIVIDGQQRLNAILSFLSDEFKLESPYKGEYEGLKFSDLPEPVKRQFLSYKVDINEIIDATEELVREIYSRVNKYTIALNKQELRRADFPGDFLRLSEDLALIDFFEESKVFSVANRRRMGDVEFVSELLVLLIDGVQDKKEKLDSFYDKFSIWENKHQIEDQFNRIIGDIKSLFSKEHISLTRFKQKADFYSLFAAINDLQIEGRTLIGKDLNSLQEDFAMLDDLIVPESQVSIFSEYAIKCVSQGNSHSSREWRKKLLGIFLHGTYKNTVPDSETREIFHNVILDIEYGGFCPPAVQSCPICLEEYDDYSKENVFLTWSINESNFQLSNSLMVHYNCKENCKEFYTFDEGHGLYEGYDLFVPGPQE</sequence>
<keyword evidence="3" id="KW-1185">Reference proteome</keyword>
<organism evidence="2 3">
    <name type="scientific">Paenibacillus auburnensis</name>
    <dbReference type="NCBI Taxonomy" id="2905649"/>
    <lineage>
        <taxon>Bacteria</taxon>
        <taxon>Bacillati</taxon>
        <taxon>Bacillota</taxon>
        <taxon>Bacilli</taxon>
        <taxon>Bacillales</taxon>
        <taxon>Paenibacillaceae</taxon>
        <taxon>Paenibacillus</taxon>
    </lineage>
</organism>